<evidence type="ECO:0000313" key="2">
    <source>
        <dbReference type="Proteomes" id="UP000499080"/>
    </source>
</evidence>
<reference evidence="1 2" key="1">
    <citation type="journal article" date="2019" name="Sci. Rep.">
        <title>Orb-weaving spider Araneus ventricosus genome elucidates the spidroin gene catalogue.</title>
        <authorList>
            <person name="Kono N."/>
            <person name="Nakamura H."/>
            <person name="Ohtoshi R."/>
            <person name="Moran D.A.P."/>
            <person name="Shinohara A."/>
            <person name="Yoshida Y."/>
            <person name="Fujiwara M."/>
            <person name="Mori M."/>
            <person name="Tomita M."/>
            <person name="Arakawa K."/>
        </authorList>
    </citation>
    <scope>NUCLEOTIDE SEQUENCE [LARGE SCALE GENOMIC DNA]</scope>
</reference>
<accession>A0A4Y2X1Q6</accession>
<dbReference type="AlphaFoldDB" id="A0A4Y2X1Q6"/>
<proteinExistence type="predicted"/>
<gene>
    <name evidence="1" type="ORF">AVEN_166709_1</name>
</gene>
<dbReference type="EMBL" id="BGPR01067985">
    <property type="protein sequence ID" value="GBO42037.1"/>
    <property type="molecule type" value="Genomic_DNA"/>
</dbReference>
<keyword evidence="2" id="KW-1185">Reference proteome</keyword>
<comment type="caution">
    <text evidence="1">The sequence shown here is derived from an EMBL/GenBank/DDBJ whole genome shotgun (WGS) entry which is preliminary data.</text>
</comment>
<name>A0A4Y2X1Q6_ARAVE</name>
<protein>
    <submittedName>
        <fullName evidence="1">Uncharacterized protein</fullName>
    </submittedName>
</protein>
<organism evidence="1 2">
    <name type="scientific">Araneus ventricosus</name>
    <name type="common">Orbweaver spider</name>
    <name type="synonym">Epeira ventricosa</name>
    <dbReference type="NCBI Taxonomy" id="182803"/>
    <lineage>
        <taxon>Eukaryota</taxon>
        <taxon>Metazoa</taxon>
        <taxon>Ecdysozoa</taxon>
        <taxon>Arthropoda</taxon>
        <taxon>Chelicerata</taxon>
        <taxon>Arachnida</taxon>
        <taxon>Araneae</taxon>
        <taxon>Araneomorphae</taxon>
        <taxon>Entelegynae</taxon>
        <taxon>Araneoidea</taxon>
        <taxon>Araneidae</taxon>
        <taxon>Araneus</taxon>
    </lineage>
</organism>
<feature type="non-terminal residue" evidence="1">
    <location>
        <position position="60"/>
    </location>
</feature>
<dbReference type="Proteomes" id="UP000499080">
    <property type="component" value="Unassembled WGS sequence"/>
</dbReference>
<evidence type="ECO:0000313" key="1">
    <source>
        <dbReference type="EMBL" id="GBO42037.1"/>
    </source>
</evidence>
<sequence>MIRNAHVSIPHRSFDPLTAPRRLIHLADLCWYRGSNYLSSKQGTKADDIWAPRSNTRLGK</sequence>